<organism evidence="2 3">
    <name type="scientific">Phenylobacterium glaciei</name>
    <dbReference type="NCBI Taxonomy" id="2803784"/>
    <lineage>
        <taxon>Bacteria</taxon>
        <taxon>Pseudomonadati</taxon>
        <taxon>Pseudomonadota</taxon>
        <taxon>Alphaproteobacteria</taxon>
        <taxon>Caulobacterales</taxon>
        <taxon>Caulobacteraceae</taxon>
        <taxon>Phenylobacterium</taxon>
    </lineage>
</organism>
<reference evidence="2" key="1">
    <citation type="submission" date="2021-04" db="EMBL/GenBank/DDBJ databases">
        <title>Draft genome assembly of strain Phenylobacterium sp. 20VBR1 using MiniION and Illumina platforms.</title>
        <authorList>
            <person name="Thomas F.A."/>
            <person name="Krishnan K.P."/>
            <person name="Sinha R.K."/>
        </authorList>
    </citation>
    <scope>NUCLEOTIDE SEQUENCE</scope>
    <source>
        <strain evidence="2">20VBR1</strain>
    </source>
</reference>
<dbReference type="EMBL" id="JAGSGD010000001">
    <property type="protein sequence ID" value="MBR7618990.1"/>
    <property type="molecule type" value="Genomic_DNA"/>
</dbReference>
<dbReference type="AlphaFoldDB" id="A0A941HVX4"/>
<evidence type="ECO:0000256" key="1">
    <source>
        <dbReference type="SAM" id="SignalP"/>
    </source>
</evidence>
<feature type="chain" id="PRO_5036829444" description="Transporter" evidence="1">
    <location>
        <begin position="25"/>
        <end position="253"/>
    </location>
</feature>
<protein>
    <recommendedName>
        <fullName evidence="4">Transporter</fullName>
    </recommendedName>
</protein>
<keyword evidence="3" id="KW-1185">Reference proteome</keyword>
<sequence>MVARCGVAVLATAMMWAWSSGAVAAPGLSNKVYAPYLKKGVTEVELRAGRLTGGPLDGEQAAIVEVEYGVNDRLSLAVLGEFEQHAGEARKLDAFAIEGVAYLGQVPGLGIDVGAYLEYEQRIHNESGVAEAKLLLAKRSGSFEGLLNLIASRPLSDRPGEHDTEFGYAAQATWAVTDTVRLGGQAFGDLGTDRAFGGRQAHYLGPVAQWELHPRWLRGGELEFEAAYLLPAGTARAESDGQVRLVVEYERHF</sequence>
<feature type="signal peptide" evidence="1">
    <location>
        <begin position="1"/>
        <end position="24"/>
    </location>
</feature>
<gene>
    <name evidence="2" type="ORF">JKL49_06270</name>
</gene>
<evidence type="ECO:0000313" key="3">
    <source>
        <dbReference type="Proteomes" id="UP000622580"/>
    </source>
</evidence>
<evidence type="ECO:0008006" key="4">
    <source>
        <dbReference type="Google" id="ProtNLM"/>
    </source>
</evidence>
<dbReference type="RefSeq" id="WP_215339063.1">
    <property type="nucleotide sequence ID" value="NZ_JAGSGD010000001.1"/>
</dbReference>
<keyword evidence="1" id="KW-0732">Signal</keyword>
<accession>A0A941HVX4</accession>
<dbReference type="Proteomes" id="UP000622580">
    <property type="component" value="Unassembled WGS sequence"/>
</dbReference>
<name>A0A941HVX4_9CAUL</name>
<evidence type="ECO:0000313" key="2">
    <source>
        <dbReference type="EMBL" id="MBR7618990.1"/>
    </source>
</evidence>
<proteinExistence type="predicted"/>
<comment type="caution">
    <text evidence="2">The sequence shown here is derived from an EMBL/GenBank/DDBJ whole genome shotgun (WGS) entry which is preliminary data.</text>
</comment>